<reference evidence="2" key="1">
    <citation type="submission" date="2012-06" db="EMBL/GenBank/DDBJ databases">
        <title>The complete genome of Belliella baltica DSM 15883.</title>
        <authorList>
            <person name="Lucas S."/>
            <person name="Copeland A."/>
            <person name="Lapidus A."/>
            <person name="Goodwin L."/>
            <person name="Pitluck S."/>
            <person name="Peters L."/>
            <person name="Mikhailova N."/>
            <person name="Davenport K."/>
            <person name="Kyrpides N."/>
            <person name="Mavromatis K."/>
            <person name="Pagani I."/>
            <person name="Ivanova N."/>
            <person name="Ovchinnikova G."/>
            <person name="Zeytun A."/>
            <person name="Detter J.C."/>
            <person name="Han C."/>
            <person name="Land M."/>
            <person name="Hauser L."/>
            <person name="Markowitz V."/>
            <person name="Cheng J.-F."/>
            <person name="Hugenholtz P."/>
            <person name="Woyke T."/>
            <person name="Wu D."/>
            <person name="Tindall B."/>
            <person name="Pomrenke H."/>
            <person name="Brambilla E."/>
            <person name="Klenk H.-P."/>
            <person name="Eisen J.A."/>
        </authorList>
    </citation>
    <scope>NUCLEOTIDE SEQUENCE [LARGE SCALE GENOMIC DNA]</scope>
    <source>
        <strain evidence="2">DSM 15883 / CIP 108006 / LMG 21964 / BA134</strain>
    </source>
</reference>
<keyword evidence="2" id="KW-1185">Reference proteome</keyword>
<dbReference type="RefSeq" id="WP_014771728.1">
    <property type="nucleotide sequence ID" value="NC_018010.1"/>
</dbReference>
<dbReference type="Proteomes" id="UP000006050">
    <property type="component" value="Chromosome"/>
</dbReference>
<evidence type="ECO:0000313" key="1">
    <source>
        <dbReference type="EMBL" id="AFL83725.1"/>
    </source>
</evidence>
<dbReference type="OrthoDB" id="790983at2"/>
<organism evidence="1 2">
    <name type="scientific">Belliella baltica (strain DSM 15883 / CIP 108006 / LMG 21964 / BA134)</name>
    <dbReference type="NCBI Taxonomy" id="866536"/>
    <lineage>
        <taxon>Bacteria</taxon>
        <taxon>Pseudomonadati</taxon>
        <taxon>Bacteroidota</taxon>
        <taxon>Cytophagia</taxon>
        <taxon>Cytophagales</taxon>
        <taxon>Cyclobacteriaceae</taxon>
        <taxon>Belliella</taxon>
    </lineage>
</organism>
<dbReference type="EMBL" id="CP003281">
    <property type="protein sequence ID" value="AFL83725.1"/>
    <property type="molecule type" value="Genomic_DNA"/>
</dbReference>
<dbReference type="HOGENOM" id="CLU_079317_0_0_10"/>
<evidence type="ECO:0000313" key="2">
    <source>
        <dbReference type="Proteomes" id="UP000006050"/>
    </source>
</evidence>
<proteinExistence type="predicted"/>
<dbReference type="STRING" id="866536.Belba_1087"/>
<protein>
    <submittedName>
        <fullName evidence="1">RteC protein</fullName>
    </submittedName>
</protein>
<dbReference type="Pfam" id="PF09357">
    <property type="entry name" value="RteC"/>
    <property type="match status" value="1"/>
</dbReference>
<dbReference type="PATRIC" id="fig|866536.3.peg.1119"/>
<accession>I3Z3A7</accession>
<name>I3Z3A7_BELBD</name>
<dbReference type="KEGG" id="bbd:Belba_1087"/>
<dbReference type="AlphaFoldDB" id="I3Z3A7"/>
<dbReference type="eggNOG" id="ENOG502Z9CP">
    <property type="taxonomic scope" value="Bacteria"/>
</dbReference>
<sequence>MLREHAKDLISNLEQEISMLTLEDSNRLQQLEKAFHLAEKAVISMRSYLDTYKFQSEEEEISFFKLINPLLLKEAFYYAELFAVESNKPLGSNKKIRSYYSKAIRRIVKMLGKHKHLYNYVNLNESKFDHFYFLRNSENNLKQPTGELLYMDTKYVTLQSYNLGKIYAWIQVVEQLQEDILLLDGQQGISTSVKQGLTWTAPKVQLIELIYALKASGVFNNGNADIKQIANALGCLFDKKLTDYYRTFQEIRGRKKSRTVFLDIMQERLVKWMEEGEGLN</sequence>
<gene>
    <name evidence="1" type="ordered locus">Belba_1087</name>
</gene>
<dbReference type="InterPro" id="IPR018534">
    <property type="entry name" value="Tet_reg_excision_RteC"/>
</dbReference>